<dbReference type="SMART" id="SM00487">
    <property type="entry name" value="DEXDc"/>
    <property type="match status" value="1"/>
</dbReference>
<dbReference type="GO" id="GO:0016787">
    <property type="term" value="F:hydrolase activity"/>
    <property type="evidence" value="ECO:0007669"/>
    <property type="project" value="UniProtKB-KW"/>
</dbReference>
<dbReference type="Gene3D" id="3.40.50.300">
    <property type="entry name" value="P-loop containing nucleotide triphosphate hydrolases"/>
    <property type="match status" value="2"/>
</dbReference>
<dbReference type="InterPro" id="IPR014001">
    <property type="entry name" value="Helicase_ATP-bd"/>
</dbReference>
<dbReference type="PROSITE" id="PS51194">
    <property type="entry name" value="HELICASE_CTER"/>
    <property type="match status" value="1"/>
</dbReference>
<accession>A0A6C0DSQ4</accession>
<evidence type="ECO:0000256" key="4">
    <source>
        <dbReference type="ARBA" id="ARBA00022806"/>
    </source>
</evidence>
<organism evidence="11">
    <name type="scientific">viral metagenome</name>
    <dbReference type="NCBI Taxonomy" id="1070528"/>
    <lineage>
        <taxon>unclassified sequences</taxon>
        <taxon>metagenomes</taxon>
        <taxon>organismal metagenomes</taxon>
    </lineage>
</organism>
<dbReference type="PROSITE" id="PS51195">
    <property type="entry name" value="Q_MOTIF"/>
    <property type="match status" value="1"/>
</dbReference>
<evidence type="ECO:0000256" key="2">
    <source>
        <dbReference type="ARBA" id="ARBA00022741"/>
    </source>
</evidence>
<dbReference type="InterPro" id="IPR027417">
    <property type="entry name" value="P-loop_NTPase"/>
</dbReference>
<feature type="domain" description="DEAD-box RNA helicase Q" evidence="10">
    <location>
        <begin position="26"/>
        <end position="54"/>
    </location>
</feature>
<dbReference type="InterPro" id="IPR011545">
    <property type="entry name" value="DEAD/DEAH_box_helicase_dom"/>
</dbReference>
<evidence type="ECO:0000259" key="8">
    <source>
        <dbReference type="PROSITE" id="PS51192"/>
    </source>
</evidence>
<dbReference type="InterPro" id="IPR000629">
    <property type="entry name" value="RNA-helicase_DEAD-box_CS"/>
</dbReference>
<reference evidence="11" key="1">
    <citation type="journal article" date="2020" name="Nature">
        <title>Giant virus diversity and host interactions through global metagenomics.</title>
        <authorList>
            <person name="Schulz F."/>
            <person name="Roux S."/>
            <person name="Paez-Espino D."/>
            <person name="Jungbluth S."/>
            <person name="Walsh D.A."/>
            <person name="Denef V.J."/>
            <person name="McMahon K.D."/>
            <person name="Konstantinidis K.T."/>
            <person name="Eloe-Fadrosh E.A."/>
            <person name="Kyrpides N.C."/>
            <person name="Woyke T."/>
        </authorList>
    </citation>
    <scope>NUCLEOTIDE SEQUENCE</scope>
    <source>
        <strain evidence="11">GVMAG-M-3300023174-5</strain>
    </source>
</reference>
<dbReference type="GO" id="GO:0003723">
    <property type="term" value="F:RNA binding"/>
    <property type="evidence" value="ECO:0007669"/>
    <property type="project" value="UniProtKB-KW"/>
</dbReference>
<dbReference type="PROSITE" id="PS00039">
    <property type="entry name" value="DEAD_ATP_HELICASE"/>
    <property type="match status" value="1"/>
</dbReference>
<name>A0A6C0DSQ4_9ZZZZ</name>
<dbReference type="PANTHER" id="PTHR47958">
    <property type="entry name" value="ATP-DEPENDENT RNA HELICASE DBP3"/>
    <property type="match status" value="1"/>
</dbReference>
<dbReference type="FunFam" id="3.40.50.300:FF:000849">
    <property type="entry name" value="ATP-dependent RNA helicase DBP5"/>
    <property type="match status" value="1"/>
</dbReference>
<keyword evidence="2" id="KW-0547">Nucleotide-binding</keyword>
<evidence type="ECO:0000256" key="7">
    <source>
        <dbReference type="ARBA" id="ARBA00047984"/>
    </source>
</evidence>
<evidence type="ECO:0000256" key="5">
    <source>
        <dbReference type="ARBA" id="ARBA00022840"/>
    </source>
</evidence>
<comment type="catalytic activity">
    <reaction evidence="7">
        <text>ATP + H2O = ADP + phosphate + H(+)</text>
        <dbReference type="Rhea" id="RHEA:13065"/>
        <dbReference type="ChEBI" id="CHEBI:15377"/>
        <dbReference type="ChEBI" id="CHEBI:15378"/>
        <dbReference type="ChEBI" id="CHEBI:30616"/>
        <dbReference type="ChEBI" id="CHEBI:43474"/>
        <dbReference type="ChEBI" id="CHEBI:456216"/>
        <dbReference type="EC" id="3.6.4.13"/>
    </reaction>
</comment>
<proteinExistence type="predicted"/>
<dbReference type="EC" id="3.6.4.13" evidence="1"/>
<evidence type="ECO:0000256" key="6">
    <source>
        <dbReference type="ARBA" id="ARBA00022884"/>
    </source>
</evidence>
<sequence length="402" mass="44958">MSIVNEENNTNVIIEGDSYDTSYEIETWDDLDISNDLLRGIYAYGFEKPSPIQCKAIVPVLKGKDIIAQAQSGTGKTAAFSIGALSIVNLSEDTTQILVLSPTRELTIQTERVMSSLGSMMNGLKTQVLVGGSSIDEDASSLKNNIPHIIAGCPGRVYDMMRRGNIVAKNIKLVILDEADEMLSSGFKEQVYNIFQNFNTNIQVALFSATLPEYINNITTKFMRDPVKVYVKVERLTLEGISQYYVAVEDDKQKYATLKDLYSIISVSQCIIYCNSVKRVADLYDAMTEDGFPVCCIHSNMDKAARDNSFTEFRTGKHRVLISSNVTARGIDIQQVSAVINFDVPKCVHTYLHRIGRSGRWGRKGVGINFITRRDISKVKEIEQHYHTQIVELPSSFDNLTK</sequence>
<keyword evidence="4" id="KW-0347">Helicase</keyword>
<dbReference type="GO" id="GO:0005524">
    <property type="term" value="F:ATP binding"/>
    <property type="evidence" value="ECO:0007669"/>
    <property type="project" value="UniProtKB-KW"/>
</dbReference>
<dbReference type="AlphaFoldDB" id="A0A6C0DSQ4"/>
<keyword evidence="6" id="KW-0694">RNA-binding</keyword>
<keyword evidence="5" id="KW-0067">ATP-binding</keyword>
<feature type="domain" description="Helicase C-terminal" evidence="9">
    <location>
        <begin position="257"/>
        <end position="401"/>
    </location>
</feature>
<protein>
    <recommendedName>
        <fullName evidence="1">RNA helicase</fullName>
        <ecNumber evidence="1">3.6.4.13</ecNumber>
    </recommendedName>
</protein>
<evidence type="ECO:0000259" key="9">
    <source>
        <dbReference type="PROSITE" id="PS51194"/>
    </source>
</evidence>
<dbReference type="GO" id="GO:0003724">
    <property type="term" value="F:RNA helicase activity"/>
    <property type="evidence" value="ECO:0007669"/>
    <property type="project" value="UniProtKB-EC"/>
</dbReference>
<dbReference type="EMBL" id="MN739668">
    <property type="protein sequence ID" value="QHT19614.1"/>
    <property type="molecule type" value="Genomic_DNA"/>
</dbReference>
<dbReference type="PROSITE" id="PS51192">
    <property type="entry name" value="HELICASE_ATP_BIND_1"/>
    <property type="match status" value="1"/>
</dbReference>
<evidence type="ECO:0000256" key="3">
    <source>
        <dbReference type="ARBA" id="ARBA00022801"/>
    </source>
</evidence>
<keyword evidence="3" id="KW-0378">Hydrolase</keyword>
<feature type="domain" description="Helicase ATP-binding" evidence="8">
    <location>
        <begin position="57"/>
        <end position="229"/>
    </location>
</feature>
<evidence type="ECO:0000313" key="11">
    <source>
        <dbReference type="EMBL" id="QHT19614.1"/>
    </source>
</evidence>
<evidence type="ECO:0000256" key="1">
    <source>
        <dbReference type="ARBA" id="ARBA00012552"/>
    </source>
</evidence>
<dbReference type="SUPFAM" id="SSF52540">
    <property type="entry name" value="P-loop containing nucleoside triphosphate hydrolases"/>
    <property type="match status" value="1"/>
</dbReference>
<dbReference type="InterPro" id="IPR001650">
    <property type="entry name" value="Helicase_C-like"/>
</dbReference>
<dbReference type="InterPro" id="IPR014014">
    <property type="entry name" value="RNA_helicase_DEAD_Q_motif"/>
</dbReference>
<evidence type="ECO:0000259" key="10">
    <source>
        <dbReference type="PROSITE" id="PS51195"/>
    </source>
</evidence>
<dbReference type="SMART" id="SM00490">
    <property type="entry name" value="HELICc"/>
    <property type="match status" value="1"/>
</dbReference>
<dbReference type="CDD" id="cd18787">
    <property type="entry name" value="SF2_C_DEAD"/>
    <property type="match status" value="1"/>
</dbReference>
<dbReference type="Pfam" id="PF00270">
    <property type="entry name" value="DEAD"/>
    <property type="match status" value="1"/>
</dbReference>
<dbReference type="Pfam" id="PF00271">
    <property type="entry name" value="Helicase_C"/>
    <property type="match status" value="1"/>
</dbReference>